<dbReference type="GO" id="GO:0016787">
    <property type="term" value="F:hydrolase activity"/>
    <property type="evidence" value="ECO:0007669"/>
    <property type="project" value="UniProtKB-KW"/>
</dbReference>
<evidence type="ECO:0000313" key="4">
    <source>
        <dbReference type="EMBL" id="WNF25584.1"/>
    </source>
</evidence>
<dbReference type="SUPFAM" id="SSF52499">
    <property type="entry name" value="Isochorismatase-like hydrolases"/>
    <property type="match status" value="1"/>
</dbReference>
<organism evidence="4 5">
    <name type="scientific">Streptomyces durocortorensis</name>
    <dbReference type="NCBI Taxonomy" id="2811104"/>
    <lineage>
        <taxon>Bacteria</taxon>
        <taxon>Bacillati</taxon>
        <taxon>Actinomycetota</taxon>
        <taxon>Actinomycetes</taxon>
        <taxon>Kitasatosporales</taxon>
        <taxon>Streptomycetaceae</taxon>
        <taxon>Streptomyces</taxon>
    </lineage>
</organism>
<protein>
    <submittedName>
        <fullName evidence="4">Cysteine hydrolase</fullName>
    </submittedName>
</protein>
<proteinExistence type="predicted"/>
<dbReference type="Proteomes" id="UP001303236">
    <property type="component" value="Chromosome"/>
</dbReference>
<evidence type="ECO:0000313" key="5">
    <source>
        <dbReference type="Proteomes" id="UP001303236"/>
    </source>
</evidence>
<dbReference type="InterPro" id="IPR000868">
    <property type="entry name" value="Isochorismatase-like_dom"/>
</dbReference>
<feature type="region of interest" description="Disordered" evidence="2">
    <location>
        <begin position="198"/>
        <end position="221"/>
    </location>
</feature>
<gene>
    <name evidence="4" type="ORF">RI138_01495</name>
</gene>
<feature type="domain" description="Isochorismatase-like" evidence="3">
    <location>
        <begin position="7"/>
        <end position="191"/>
    </location>
</feature>
<evidence type="ECO:0000259" key="3">
    <source>
        <dbReference type="Pfam" id="PF00857"/>
    </source>
</evidence>
<evidence type="ECO:0000256" key="2">
    <source>
        <dbReference type="SAM" id="MobiDB-lite"/>
    </source>
</evidence>
<sequence length="221" mass="23598">MSAPGGTALIVVDLQNDFCAGPLAASRYPGDPARLERVTANAARAVAAARASGTEVVHVRFLGDARFQGPGWRRRDEVLGKRPKCLEGSWGAEFADGVEPGPGEAVFTKRACFDAFLSDGFEQHLLDRGADHLVFVGLFADVCVDSTARTAFQKGFQVTVLRDCTTALHLTDEQILSFMARLYGARVTTGDQVEVWSRSPGEEDLCPTPPGRTAASPEASG</sequence>
<dbReference type="CDD" id="cd00431">
    <property type="entry name" value="cysteine_hydrolases"/>
    <property type="match status" value="1"/>
</dbReference>
<dbReference type="EMBL" id="CP134500">
    <property type="protein sequence ID" value="WNF25584.1"/>
    <property type="molecule type" value="Genomic_DNA"/>
</dbReference>
<dbReference type="PANTHER" id="PTHR43540:SF1">
    <property type="entry name" value="ISOCHORISMATASE HYDROLASE"/>
    <property type="match status" value="1"/>
</dbReference>
<dbReference type="Pfam" id="PF00857">
    <property type="entry name" value="Isochorismatase"/>
    <property type="match status" value="1"/>
</dbReference>
<accession>A0ABY9VNR4</accession>
<dbReference type="PANTHER" id="PTHR43540">
    <property type="entry name" value="PEROXYUREIDOACRYLATE/UREIDOACRYLATE AMIDOHYDROLASE-RELATED"/>
    <property type="match status" value="1"/>
</dbReference>
<dbReference type="InterPro" id="IPR036380">
    <property type="entry name" value="Isochorismatase-like_sf"/>
</dbReference>
<keyword evidence="1 4" id="KW-0378">Hydrolase</keyword>
<keyword evidence="5" id="KW-1185">Reference proteome</keyword>
<dbReference type="Gene3D" id="3.40.50.850">
    <property type="entry name" value="Isochorismatase-like"/>
    <property type="match status" value="1"/>
</dbReference>
<dbReference type="InterPro" id="IPR050272">
    <property type="entry name" value="Isochorismatase-like_hydrls"/>
</dbReference>
<reference evidence="4 5" key="1">
    <citation type="submission" date="2023-09" db="EMBL/GenBank/DDBJ databases">
        <title>Genome completion map analysis of the actinomycetes C11-1.</title>
        <authorList>
            <person name="Qin P."/>
            <person name="Guan P."/>
        </authorList>
    </citation>
    <scope>NUCLEOTIDE SEQUENCE [LARGE SCALE GENOMIC DNA]</scope>
    <source>
        <strain evidence="4 5">C11-1</strain>
    </source>
</reference>
<name>A0ABY9VNR4_9ACTN</name>
<evidence type="ECO:0000256" key="1">
    <source>
        <dbReference type="ARBA" id="ARBA00022801"/>
    </source>
</evidence>